<dbReference type="InterPro" id="IPR032710">
    <property type="entry name" value="NTF2-like_dom_sf"/>
</dbReference>
<evidence type="ECO:0000259" key="1">
    <source>
        <dbReference type="Pfam" id="PF14534"/>
    </source>
</evidence>
<dbReference type="NCBIfam" id="TIGR02246">
    <property type="entry name" value="SgcJ/EcaC family oxidoreductase"/>
    <property type="match status" value="1"/>
</dbReference>
<dbReference type="OrthoDB" id="213636at2"/>
<dbReference type="AlphaFoldDB" id="A0A1G6YKU8"/>
<evidence type="ECO:0000313" key="2">
    <source>
        <dbReference type="EMBL" id="SDD91008.1"/>
    </source>
</evidence>
<dbReference type="SUPFAM" id="SSF54427">
    <property type="entry name" value="NTF2-like"/>
    <property type="match status" value="1"/>
</dbReference>
<organism evidence="2 3">
    <name type="scientific">Paraburkholderia lycopersici</name>
    <dbReference type="NCBI Taxonomy" id="416944"/>
    <lineage>
        <taxon>Bacteria</taxon>
        <taxon>Pseudomonadati</taxon>
        <taxon>Pseudomonadota</taxon>
        <taxon>Betaproteobacteria</taxon>
        <taxon>Burkholderiales</taxon>
        <taxon>Burkholderiaceae</taxon>
        <taxon>Paraburkholderia</taxon>
    </lineage>
</organism>
<name>A0A1G6YKU8_9BURK</name>
<dbReference type="RefSeq" id="WP_092002858.1">
    <property type="nucleotide sequence ID" value="NZ_FMYQ01000028.1"/>
</dbReference>
<gene>
    <name evidence="2" type="ORF">SAMN05421548_12818</name>
</gene>
<dbReference type="InterPro" id="IPR027843">
    <property type="entry name" value="DUF4440"/>
</dbReference>
<reference evidence="3" key="1">
    <citation type="submission" date="2016-09" db="EMBL/GenBank/DDBJ databases">
        <authorList>
            <person name="Varghese N."/>
            <person name="Submissions S."/>
        </authorList>
    </citation>
    <scope>NUCLEOTIDE SEQUENCE [LARGE SCALE GENOMIC DNA]</scope>
    <source>
        <strain evidence="3">TNe-862</strain>
    </source>
</reference>
<feature type="domain" description="DUF4440" evidence="1">
    <location>
        <begin position="8"/>
        <end position="116"/>
    </location>
</feature>
<accession>A0A1G6YKU8</accession>
<evidence type="ECO:0000313" key="3">
    <source>
        <dbReference type="Proteomes" id="UP000198908"/>
    </source>
</evidence>
<dbReference type="EMBL" id="FMYQ01000028">
    <property type="protein sequence ID" value="SDD91008.1"/>
    <property type="molecule type" value="Genomic_DNA"/>
</dbReference>
<sequence length="128" mass="13973">MTDDERAIRELVRSWMDASRAGDTAKILSLMTDDVVFTVPGQEPFGKAAFAEASRAQQGVRVEGTAEIVELQVLGDWAFLRNRIDVSITPPGATQAERRAGYTLTLVRKEASGRWLLARDANLAAPKG</sequence>
<dbReference type="STRING" id="416944.SAMN05421548_12818"/>
<dbReference type="InterPro" id="IPR011944">
    <property type="entry name" value="Steroid_delta5-4_isomerase"/>
</dbReference>
<dbReference type="Gene3D" id="3.10.450.50">
    <property type="match status" value="1"/>
</dbReference>
<proteinExistence type="predicted"/>
<dbReference type="Pfam" id="PF14534">
    <property type="entry name" value="DUF4440"/>
    <property type="match status" value="1"/>
</dbReference>
<dbReference type="Proteomes" id="UP000198908">
    <property type="component" value="Unassembled WGS sequence"/>
</dbReference>
<protein>
    <recommendedName>
        <fullName evidence="1">DUF4440 domain-containing protein</fullName>
    </recommendedName>
</protein>
<keyword evidence="3" id="KW-1185">Reference proteome</keyword>